<keyword evidence="5" id="KW-0732">Signal</keyword>
<dbReference type="STRING" id="333673.A0A3M0J7J8"/>
<dbReference type="GO" id="GO:0006955">
    <property type="term" value="P:immune response"/>
    <property type="evidence" value="ECO:0007669"/>
    <property type="project" value="InterPro"/>
</dbReference>
<dbReference type="PRINTS" id="PR00431">
    <property type="entry name" value="INTERLEUKIN4"/>
</dbReference>
<dbReference type="Proteomes" id="UP000269221">
    <property type="component" value="Unassembled WGS sequence"/>
</dbReference>
<dbReference type="AlphaFoldDB" id="A0A3M0J7J8"/>
<comment type="caution">
    <text evidence="6">The sequence shown here is derived from an EMBL/GenBank/DDBJ whole genome shotgun (WGS) entry which is preliminary data.</text>
</comment>
<evidence type="ECO:0000256" key="5">
    <source>
        <dbReference type="SAM" id="SignalP"/>
    </source>
</evidence>
<dbReference type="GO" id="GO:0042113">
    <property type="term" value="P:B cell activation"/>
    <property type="evidence" value="ECO:0007669"/>
    <property type="project" value="UniProtKB-KW"/>
</dbReference>
<evidence type="ECO:0000313" key="7">
    <source>
        <dbReference type="Proteomes" id="UP000269221"/>
    </source>
</evidence>
<dbReference type="GO" id="GO:0005136">
    <property type="term" value="F:interleukin-4 receptor binding"/>
    <property type="evidence" value="ECO:0007669"/>
    <property type="project" value="InterPro"/>
</dbReference>
<evidence type="ECO:0000256" key="4">
    <source>
        <dbReference type="ARBA" id="ARBA00031287"/>
    </source>
</evidence>
<keyword evidence="2" id="KW-0075">B-cell activation</keyword>
<evidence type="ECO:0000256" key="3">
    <source>
        <dbReference type="ARBA" id="ARBA00030247"/>
    </source>
</evidence>
<evidence type="ECO:0000256" key="2">
    <source>
        <dbReference type="ARBA" id="ARBA00022936"/>
    </source>
</evidence>
<keyword evidence="7" id="KW-1185">Reference proteome</keyword>
<accession>A0A3M0J7J8</accession>
<dbReference type="EMBL" id="QRBI01000172">
    <property type="protein sequence ID" value="RMB96812.1"/>
    <property type="molecule type" value="Genomic_DNA"/>
</dbReference>
<dbReference type="OrthoDB" id="9162144at2759"/>
<evidence type="ECO:0000313" key="6">
    <source>
        <dbReference type="EMBL" id="RMB96812.1"/>
    </source>
</evidence>
<name>A0A3M0J7J8_HIRRU</name>
<dbReference type="Pfam" id="PF00727">
    <property type="entry name" value="IL4"/>
    <property type="match status" value="1"/>
</dbReference>
<feature type="chain" id="PRO_5017937107" description="Interleukin-4" evidence="5">
    <location>
        <begin position="20"/>
        <end position="139"/>
    </location>
</feature>
<dbReference type="SUPFAM" id="SSF47266">
    <property type="entry name" value="4-helical cytokines"/>
    <property type="match status" value="1"/>
</dbReference>
<organism evidence="6 7">
    <name type="scientific">Hirundo rustica rustica</name>
    <dbReference type="NCBI Taxonomy" id="333673"/>
    <lineage>
        <taxon>Eukaryota</taxon>
        <taxon>Metazoa</taxon>
        <taxon>Chordata</taxon>
        <taxon>Craniata</taxon>
        <taxon>Vertebrata</taxon>
        <taxon>Euteleostomi</taxon>
        <taxon>Archelosauria</taxon>
        <taxon>Archosauria</taxon>
        <taxon>Dinosauria</taxon>
        <taxon>Saurischia</taxon>
        <taxon>Theropoda</taxon>
        <taxon>Coelurosauria</taxon>
        <taxon>Aves</taxon>
        <taxon>Neognathae</taxon>
        <taxon>Neoaves</taxon>
        <taxon>Telluraves</taxon>
        <taxon>Australaves</taxon>
        <taxon>Passeriformes</taxon>
        <taxon>Sylvioidea</taxon>
        <taxon>Hirundinidae</taxon>
        <taxon>Hirundo</taxon>
    </lineage>
</organism>
<dbReference type="Gene3D" id="1.20.1250.10">
    <property type="match status" value="1"/>
</dbReference>
<sequence>MSVLVQVLLTFLMLSAFLGDVVTPWIHTLETNMLKESMRLLDDLQQKEVSCNRMNVTNIFADDKRGNNTDIFCKAATIAREGQSCHRNFKGIYLNLLGLVRSREGYKKQCPVAAGSTTSLKNFLKELHQVLQEDYKNQK</sequence>
<dbReference type="PANTHER" id="PTHR47401:SF1">
    <property type="entry name" value="INTERLEUKIN-4"/>
    <property type="match status" value="1"/>
</dbReference>
<dbReference type="InterPro" id="IPR009079">
    <property type="entry name" value="4_helix_cytokine-like_core"/>
</dbReference>
<dbReference type="InterPro" id="IPR002354">
    <property type="entry name" value="IL-4"/>
</dbReference>
<reference evidence="6 7" key="1">
    <citation type="submission" date="2018-07" db="EMBL/GenBank/DDBJ databases">
        <title>A high quality draft genome assembly of the barn swallow (H. rustica rustica).</title>
        <authorList>
            <person name="Formenti G."/>
            <person name="Chiara M."/>
            <person name="Poveda L."/>
            <person name="Francoijs K.-J."/>
            <person name="Bonisoli-Alquati A."/>
            <person name="Canova L."/>
            <person name="Gianfranceschi L."/>
            <person name="Horner D.S."/>
            <person name="Saino N."/>
        </authorList>
    </citation>
    <scope>NUCLEOTIDE SEQUENCE [LARGE SCALE GENOMIC DNA]</scope>
    <source>
        <strain evidence="6">Chelidonia</strain>
        <tissue evidence="6">Blood</tissue>
    </source>
</reference>
<dbReference type="GO" id="GO:0008083">
    <property type="term" value="F:growth factor activity"/>
    <property type="evidence" value="ECO:0007669"/>
    <property type="project" value="InterPro"/>
</dbReference>
<dbReference type="InterPro" id="IPR001325">
    <property type="entry name" value="IL-4/IL-13"/>
</dbReference>
<feature type="signal peptide" evidence="5">
    <location>
        <begin position="1"/>
        <end position="19"/>
    </location>
</feature>
<dbReference type="GO" id="GO:0005576">
    <property type="term" value="C:extracellular region"/>
    <property type="evidence" value="ECO:0007669"/>
    <property type="project" value="InterPro"/>
</dbReference>
<proteinExistence type="predicted"/>
<protein>
    <recommendedName>
        <fullName evidence="1">Interleukin-4</fullName>
    </recommendedName>
    <alternativeName>
        <fullName evidence="4">B-cell stimulatory factor 1</fullName>
    </alternativeName>
    <alternativeName>
        <fullName evidence="3">Lymphocyte stimulatory factor 1</fullName>
    </alternativeName>
</protein>
<gene>
    <name evidence="6" type="ORF">DUI87_26879</name>
</gene>
<evidence type="ECO:0000256" key="1">
    <source>
        <dbReference type="ARBA" id="ARBA00019467"/>
    </source>
</evidence>
<dbReference type="SMART" id="SM00190">
    <property type="entry name" value="IL4_13"/>
    <property type="match status" value="1"/>
</dbReference>
<dbReference type="PANTHER" id="PTHR47401">
    <property type="entry name" value="INTERLEUKIN-4"/>
    <property type="match status" value="1"/>
</dbReference>